<evidence type="ECO:0000313" key="1">
    <source>
        <dbReference type="EMBL" id="CAG8672900.1"/>
    </source>
</evidence>
<dbReference type="AlphaFoldDB" id="A0A9N9EDF3"/>
<proteinExistence type="predicted"/>
<reference evidence="1" key="1">
    <citation type="submission" date="2021-06" db="EMBL/GenBank/DDBJ databases">
        <authorList>
            <person name="Kallberg Y."/>
            <person name="Tangrot J."/>
            <person name="Rosling A."/>
        </authorList>
    </citation>
    <scope>NUCLEOTIDE SEQUENCE</scope>
    <source>
        <strain evidence="1">UK204</strain>
    </source>
</reference>
<name>A0A9N9EDF3_9GLOM</name>
<dbReference type="Proteomes" id="UP000789570">
    <property type="component" value="Unassembled WGS sequence"/>
</dbReference>
<accession>A0A9N9EDF3</accession>
<feature type="non-terminal residue" evidence="1">
    <location>
        <position position="77"/>
    </location>
</feature>
<sequence>MNKSEIFSSDNNDEDDEEIKIDLKRISDELLHEPEVKVCTTHSDKFIPDEWQQTYQPVPDINLNIFNHLTFTLLADE</sequence>
<protein>
    <submittedName>
        <fullName evidence="1">232_t:CDS:1</fullName>
    </submittedName>
</protein>
<organism evidence="1 2">
    <name type="scientific">Funneliformis caledonium</name>
    <dbReference type="NCBI Taxonomy" id="1117310"/>
    <lineage>
        <taxon>Eukaryota</taxon>
        <taxon>Fungi</taxon>
        <taxon>Fungi incertae sedis</taxon>
        <taxon>Mucoromycota</taxon>
        <taxon>Glomeromycotina</taxon>
        <taxon>Glomeromycetes</taxon>
        <taxon>Glomerales</taxon>
        <taxon>Glomeraceae</taxon>
        <taxon>Funneliformis</taxon>
    </lineage>
</organism>
<gene>
    <name evidence="1" type="ORF">FCALED_LOCUS12110</name>
</gene>
<evidence type="ECO:0000313" key="2">
    <source>
        <dbReference type="Proteomes" id="UP000789570"/>
    </source>
</evidence>
<keyword evidence="2" id="KW-1185">Reference proteome</keyword>
<comment type="caution">
    <text evidence="1">The sequence shown here is derived from an EMBL/GenBank/DDBJ whole genome shotgun (WGS) entry which is preliminary data.</text>
</comment>
<dbReference type="EMBL" id="CAJVPQ010005605">
    <property type="protein sequence ID" value="CAG8672900.1"/>
    <property type="molecule type" value="Genomic_DNA"/>
</dbReference>